<dbReference type="Proteomes" id="UP000272238">
    <property type="component" value="Unassembled WGS sequence"/>
</dbReference>
<sequence>MILSCGSRNKIVQYFKKELKKKGNVFATDCNELAPALYEADKYFIVPRIDEVSYLDSILSLCKNLNIHAVFSLIDPEICIIAEHEQKFKNIGTIPVVSSVKSVEMSFNKFKMYQYLRKREINTIQTYQDKDLFYRDLESGRIHFPVIVKPLYGSGSVDINKVKTKEEIEILYANHDNLIIQEFMHGVEYGADVYVDLISNEPVAIFTKEKIRMRAGETDKSVSVKDPKLFQLIQKVVKSIGYKGMIDIDIFKIKDEYFISEVNPRFGGGYPHAYESGINFPKMLINNLQGIVNENVIGEFEEGIYMMKYNEVKVGKLESN</sequence>
<dbReference type="InterPro" id="IPR048764">
    <property type="entry name" value="PylC_N"/>
</dbReference>
<name>A0A494YZ05_9BACL</name>
<dbReference type="AlphaFoldDB" id="A0A494YZ05"/>
<keyword evidence="3 4" id="KW-0067">ATP-binding</keyword>
<evidence type="ECO:0000256" key="4">
    <source>
        <dbReference type="PROSITE-ProRule" id="PRU00409"/>
    </source>
</evidence>
<dbReference type="PROSITE" id="PS50975">
    <property type="entry name" value="ATP_GRASP"/>
    <property type="match status" value="1"/>
</dbReference>
<dbReference type="InterPro" id="IPR011761">
    <property type="entry name" value="ATP-grasp"/>
</dbReference>
<organism evidence="6 7">
    <name type="scientific">Ureibacillus endophyticus</name>
    <dbReference type="NCBI Taxonomy" id="1978490"/>
    <lineage>
        <taxon>Bacteria</taxon>
        <taxon>Bacillati</taxon>
        <taxon>Bacillota</taxon>
        <taxon>Bacilli</taxon>
        <taxon>Bacillales</taxon>
        <taxon>Caryophanaceae</taxon>
        <taxon>Ureibacillus</taxon>
    </lineage>
</organism>
<keyword evidence="7" id="KW-1185">Reference proteome</keyword>
<evidence type="ECO:0000313" key="7">
    <source>
        <dbReference type="Proteomes" id="UP000272238"/>
    </source>
</evidence>
<dbReference type="Pfam" id="PF02655">
    <property type="entry name" value="ATP-grasp_3"/>
    <property type="match status" value="1"/>
</dbReference>
<dbReference type="InterPro" id="IPR013815">
    <property type="entry name" value="ATP_grasp_subdomain_1"/>
</dbReference>
<dbReference type="InterPro" id="IPR003806">
    <property type="entry name" value="ATP-grasp_PylC-type"/>
</dbReference>
<comment type="caution">
    <text evidence="6">The sequence shown here is derived from an EMBL/GenBank/DDBJ whole genome shotgun (WGS) entry which is preliminary data.</text>
</comment>
<evidence type="ECO:0000313" key="6">
    <source>
        <dbReference type="EMBL" id="RKQ15464.1"/>
    </source>
</evidence>
<keyword evidence="1" id="KW-0436">Ligase</keyword>
<dbReference type="OrthoDB" id="9803907at2"/>
<dbReference type="PANTHER" id="PTHR43585">
    <property type="entry name" value="FUMIPYRROLE BIOSYNTHESIS PROTEIN C"/>
    <property type="match status" value="1"/>
</dbReference>
<dbReference type="SUPFAM" id="SSF56059">
    <property type="entry name" value="Glutathione synthetase ATP-binding domain-like"/>
    <property type="match status" value="1"/>
</dbReference>
<dbReference type="Gene3D" id="3.30.1490.20">
    <property type="entry name" value="ATP-grasp fold, A domain"/>
    <property type="match status" value="1"/>
</dbReference>
<dbReference type="Gene3D" id="3.40.50.20">
    <property type="match status" value="1"/>
</dbReference>
<gene>
    <name evidence="6" type="ORF">D8M03_11870</name>
</gene>
<dbReference type="EMBL" id="RBZN01000030">
    <property type="protein sequence ID" value="RKQ15464.1"/>
    <property type="molecule type" value="Genomic_DNA"/>
</dbReference>
<protein>
    <submittedName>
        <fullName evidence="6">ATP-grasp domain-containing protein</fullName>
    </submittedName>
</protein>
<feature type="domain" description="ATP-grasp" evidence="5">
    <location>
        <begin position="113"/>
        <end position="289"/>
    </location>
</feature>
<dbReference type="RefSeq" id="WP_121215019.1">
    <property type="nucleotide sequence ID" value="NZ_RBZN01000030.1"/>
</dbReference>
<accession>A0A494YZ05</accession>
<reference evidence="6 7" key="1">
    <citation type="journal article" date="2016" name="Antonie Van Leeuwenhoek">
        <title>Lysinibacillus endophyticus sp. nov., an indole-3-acetic acid producing endophytic bacterium isolated from corn root (Zea mays cv. Xinken-5).</title>
        <authorList>
            <person name="Yu J."/>
            <person name="Guan X."/>
            <person name="Liu C."/>
            <person name="Xiang W."/>
            <person name="Yu Z."/>
            <person name="Liu X."/>
            <person name="Wang G."/>
        </authorList>
    </citation>
    <scope>NUCLEOTIDE SEQUENCE [LARGE SCALE GENOMIC DNA]</scope>
    <source>
        <strain evidence="6 7">DSM 100506</strain>
    </source>
</reference>
<dbReference type="Pfam" id="PF21360">
    <property type="entry name" value="PylC-like_N"/>
    <property type="match status" value="1"/>
</dbReference>
<evidence type="ECO:0000256" key="3">
    <source>
        <dbReference type="ARBA" id="ARBA00022840"/>
    </source>
</evidence>
<dbReference type="GO" id="GO:0046872">
    <property type="term" value="F:metal ion binding"/>
    <property type="evidence" value="ECO:0007669"/>
    <property type="project" value="InterPro"/>
</dbReference>
<dbReference type="PANTHER" id="PTHR43585:SF2">
    <property type="entry name" value="ATP-GRASP ENZYME FSQD"/>
    <property type="match status" value="1"/>
</dbReference>
<dbReference type="NCBIfam" id="NF009406">
    <property type="entry name" value="PRK12767.1-5"/>
    <property type="match status" value="1"/>
</dbReference>
<evidence type="ECO:0000256" key="2">
    <source>
        <dbReference type="ARBA" id="ARBA00022741"/>
    </source>
</evidence>
<evidence type="ECO:0000259" key="5">
    <source>
        <dbReference type="PROSITE" id="PS50975"/>
    </source>
</evidence>
<dbReference type="Gene3D" id="3.30.470.20">
    <property type="entry name" value="ATP-grasp fold, B domain"/>
    <property type="match status" value="1"/>
</dbReference>
<proteinExistence type="predicted"/>
<evidence type="ECO:0000256" key="1">
    <source>
        <dbReference type="ARBA" id="ARBA00022598"/>
    </source>
</evidence>
<keyword evidence="2 4" id="KW-0547">Nucleotide-binding</keyword>
<dbReference type="InterPro" id="IPR052032">
    <property type="entry name" value="ATP-dep_AA_Ligase"/>
</dbReference>
<dbReference type="GO" id="GO:0005524">
    <property type="term" value="F:ATP binding"/>
    <property type="evidence" value="ECO:0007669"/>
    <property type="project" value="UniProtKB-UniRule"/>
</dbReference>
<dbReference type="GO" id="GO:0016874">
    <property type="term" value="F:ligase activity"/>
    <property type="evidence" value="ECO:0007669"/>
    <property type="project" value="UniProtKB-KW"/>
</dbReference>